<dbReference type="InterPro" id="IPR036291">
    <property type="entry name" value="NAD(P)-bd_dom_sf"/>
</dbReference>
<dbReference type="Pfam" id="PF01262">
    <property type="entry name" value="AlaDh_PNT_C"/>
    <property type="match status" value="1"/>
</dbReference>
<evidence type="ECO:0000256" key="5">
    <source>
        <dbReference type="ARBA" id="ARBA00023027"/>
    </source>
</evidence>
<dbReference type="GO" id="GO:0042853">
    <property type="term" value="P:L-alanine catabolic process"/>
    <property type="evidence" value="ECO:0007669"/>
    <property type="project" value="InterPro"/>
</dbReference>
<organism evidence="7 8">
    <name type="scientific">Capsulimonas corticalis</name>
    <dbReference type="NCBI Taxonomy" id="2219043"/>
    <lineage>
        <taxon>Bacteria</taxon>
        <taxon>Bacillati</taxon>
        <taxon>Armatimonadota</taxon>
        <taxon>Armatimonadia</taxon>
        <taxon>Capsulimonadales</taxon>
        <taxon>Capsulimonadaceae</taxon>
        <taxon>Capsulimonas</taxon>
    </lineage>
</organism>
<keyword evidence="8" id="KW-1185">Reference proteome</keyword>
<comment type="catalytic activity">
    <reaction evidence="6">
        <text>L-alanine + NAD(+) + H2O = pyruvate + NH4(+) + NADH + H(+)</text>
        <dbReference type="Rhea" id="RHEA:18405"/>
        <dbReference type="ChEBI" id="CHEBI:15361"/>
        <dbReference type="ChEBI" id="CHEBI:15377"/>
        <dbReference type="ChEBI" id="CHEBI:15378"/>
        <dbReference type="ChEBI" id="CHEBI:28938"/>
        <dbReference type="ChEBI" id="CHEBI:57540"/>
        <dbReference type="ChEBI" id="CHEBI:57945"/>
        <dbReference type="ChEBI" id="CHEBI:57972"/>
        <dbReference type="EC" id="1.4.1.1"/>
    </reaction>
</comment>
<dbReference type="CDD" id="cd05305">
    <property type="entry name" value="L-AlaDH"/>
    <property type="match status" value="1"/>
</dbReference>
<dbReference type="PIRSF" id="PIRSF000183">
    <property type="entry name" value="Alanine_dh"/>
    <property type="match status" value="1"/>
</dbReference>
<dbReference type="GO" id="GO:0000286">
    <property type="term" value="F:alanine dehydrogenase activity"/>
    <property type="evidence" value="ECO:0007669"/>
    <property type="project" value="UniProtKB-UniRule"/>
</dbReference>
<gene>
    <name evidence="7" type="ORF">CCAX7_34880</name>
</gene>
<reference evidence="7 8" key="1">
    <citation type="journal article" date="2019" name="Int. J. Syst. Evol. Microbiol.">
        <title>Capsulimonas corticalis gen. nov., sp. nov., an aerobic capsulated bacterium, of a novel bacterial order, Capsulimonadales ord. nov., of the class Armatimonadia of the phylum Armatimonadetes.</title>
        <authorList>
            <person name="Li J."/>
            <person name="Kudo C."/>
            <person name="Tonouchi A."/>
        </authorList>
    </citation>
    <scope>NUCLEOTIDE SEQUENCE [LARGE SCALE GENOMIC DNA]</scope>
    <source>
        <strain evidence="7 8">AX-7</strain>
    </source>
</reference>
<dbReference type="FunCoup" id="A0A402CYB2">
    <property type="interactions" value="264"/>
</dbReference>
<evidence type="ECO:0000256" key="3">
    <source>
        <dbReference type="ARBA" id="ARBA00012897"/>
    </source>
</evidence>
<dbReference type="NCBIfam" id="TIGR00518">
    <property type="entry name" value="alaDH"/>
    <property type="match status" value="1"/>
</dbReference>
<dbReference type="AlphaFoldDB" id="A0A402CYB2"/>
<dbReference type="GO" id="GO:0005886">
    <property type="term" value="C:plasma membrane"/>
    <property type="evidence" value="ECO:0007669"/>
    <property type="project" value="TreeGrafter"/>
</dbReference>
<dbReference type="EMBL" id="AP025739">
    <property type="protein sequence ID" value="BDI31437.1"/>
    <property type="molecule type" value="Genomic_DNA"/>
</dbReference>
<dbReference type="SMART" id="SM01003">
    <property type="entry name" value="AlaDh_PNT_N"/>
    <property type="match status" value="1"/>
</dbReference>
<dbReference type="SUPFAM" id="SSF52283">
    <property type="entry name" value="Formate/glycerate dehydrogenase catalytic domain-like"/>
    <property type="match status" value="1"/>
</dbReference>
<evidence type="ECO:0000256" key="2">
    <source>
        <dbReference type="ARBA" id="ARBA00005689"/>
    </source>
</evidence>
<proteinExistence type="inferred from homology"/>
<protein>
    <recommendedName>
        <fullName evidence="3 6">Alanine dehydrogenase</fullName>
        <ecNumber evidence="3 6">1.4.1.1</ecNumber>
    </recommendedName>
</protein>
<dbReference type="Gene3D" id="3.40.50.720">
    <property type="entry name" value="NAD(P)-binding Rossmann-like Domain"/>
    <property type="match status" value="2"/>
</dbReference>
<dbReference type="InterPro" id="IPR008143">
    <property type="entry name" value="Ala_DH/PNT_CS2"/>
</dbReference>
<dbReference type="PANTHER" id="PTHR42795">
    <property type="entry name" value="ALANINE DEHYDROGENASE"/>
    <property type="match status" value="1"/>
</dbReference>
<name>A0A402CYB2_9BACT</name>
<keyword evidence="5 6" id="KW-0520">NAD</keyword>
<accession>A0A402CYB2</accession>
<comment type="similarity">
    <text evidence="2 6">Belongs to the AlaDH/PNT family.</text>
</comment>
<dbReference type="OrthoDB" id="9804592at2"/>
<evidence type="ECO:0000313" key="7">
    <source>
        <dbReference type="EMBL" id="BDI31437.1"/>
    </source>
</evidence>
<dbReference type="RefSeq" id="WP_119322282.1">
    <property type="nucleotide sequence ID" value="NZ_AP025739.1"/>
</dbReference>
<evidence type="ECO:0000256" key="4">
    <source>
        <dbReference type="ARBA" id="ARBA00023002"/>
    </source>
</evidence>
<dbReference type="PANTHER" id="PTHR42795:SF1">
    <property type="entry name" value="ALANINE DEHYDROGENASE"/>
    <property type="match status" value="1"/>
</dbReference>
<dbReference type="InterPro" id="IPR007886">
    <property type="entry name" value="AlaDH/PNT_N"/>
</dbReference>
<dbReference type="PROSITE" id="PS00837">
    <property type="entry name" value="ALADH_PNT_2"/>
    <property type="match status" value="1"/>
</dbReference>
<dbReference type="Proteomes" id="UP000287394">
    <property type="component" value="Chromosome"/>
</dbReference>
<evidence type="ECO:0000256" key="1">
    <source>
        <dbReference type="ARBA" id="ARBA00005206"/>
    </source>
</evidence>
<keyword evidence="4 6" id="KW-0560">Oxidoreductase</keyword>
<dbReference type="FunFam" id="3.40.50.720:FF:000049">
    <property type="entry name" value="Alanine dehydrogenase"/>
    <property type="match status" value="1"/>
</dbReference>
<comment type="pathway">
    <text evidence="1">Amino-acid degradation; L-alanine degradation via dehydrogenase pathway; NH(3) and pyruvate from L-alanine: step 1/1.</text>
</comment>
<dbReference type="SMART" id="SM01002">
    <property type="entry name" value="AlaDh_PNT_C"/>
    <property type="match status" value="1"/>
</dbReference>
<sequence>MNIGVVREIKNNENRVAVVPSGVESLVRAGHTVTVEAGAGLGTSIQDSEYAAAGGTLVPTAEEVWAVADIVVKVKEPQAQEWPLFKPGQTLFTYYHFAASRELSEAMVERGGVCIAYETVEDKRHTLPLLTPMSEIAGKMAVQEAAKYLEKPQGGRGILLGGVPGVPAAHVVILGGGVVGINSAKIAAGMGANVTIMDIDLERLRYLDDVLPANVTTFFSNPLHIREILPTADVVIGAVLIKGEKAPVLVSVADLQRMKPGSVIVDVAVDQGGCIESMHPTTHAVPVFTVDDVIHYGVANIPGAVPASSTYALTNATFPYLLALANKGVKQALRDDAGLALGLSVADGKMFLPTVAQAFDLPQGSAAAWIAG</sequence>
<dbReference type="KEGG" id="ccot:CCAX7_34880"/>
<dbReference type="EC" id="1.4.1.1" evidence="3 6"/>
<evidence type="ECO:0000256" key="6">
    <source>
        <dbReference type="PIRNR" id="PIRNR000183"/>
    </source>
</evidence>
<dbReference type="InterPro" id="IPR008141">
    <property type="entry name" value="Ala_DH"/>
</dbReference>
<dbReference type="Pfam" id="PF05222">
    <property type="entry name" value="AlaDh_PNT_N"/>
    <property type="match status" value="1"/>
</dbReference>
<dbReference type="SUPFAM" id="SSF51735">
    <property type="entry name" value="NAD(P)-binding Rossmann-fold domains"/>
    <property type="match status" value="1"/>
</dbReference>
<evidence type="ECO:0000313" key="8">
    <source>
        <dbReference type="Proteomes" id="UP000287394"/>
    </source>
</evidence>
<dbReference type="InterPro" id="IPR007698">
    <property type="entry name" value="AlaDH/PNT_NAD(H)-bd"/>
</dbReference>